<dbReference type="OrthoDB" id="127076at2759"/>
<organism evidence="1 2">
    <name type="scientific">Phytophthora palmivora</name>
    <dbReference type="NCBI Taxonomy" id="4796"/>
    <lineage>
        <taxon>Eukaryota</taxon>
        <taxon>Sar</taxon>
        <taxon>Stramenopiles</taxon>
        <taxon>Oomycota</taxon>
        <taxon>Peronosporomycetes</taxon>
        <taxon>Peronosporales</taxon>
        <taxon>Peronosporaceae</taxon>
        <taxon>Phytophthora</taxon>
    </lineage>
</organism>
<evidence type="ECO:0000313" key="1">
    <source>
        <dbReference type="EMBL" id="POM74761.1"/>
    </source>
</evidence>
<accession>A0A2P4YAD4</accession>
<name>A0A2P4YAD4_9STRA</name>
<dbReference type="Proteomes" id="UP000237271">
    <property type="component" value="Unassembled WGS sequence"/>
</dbReference>
<dbReference type="AlphaFoldDB" id="A0A2P4YAD4"/>
<feature type="non-terminal residue" evidence="1">
    <location>
        <position position="1"/>
    </location>
</feature>
<evidence type="ECO:0000313" key="2">
    <source>
        <dbReference type="Proteomes" id="UP000237271"/>
    </source>
</evidence>
<protein>
    <submittedName>
        <fullName evidence="1">Uncharacterized protein</fullName>
    </submittedName>
</protein>
<sequence length="445" mass="51207">DTLFIVPLMDLGEAAADMCLPLRNISSVERVVPANKKQRGLLLLPTSQLFRLQLREVSSKKTPTELFFSTFEPQTQLFFQLSRALRVDFQMQLIPQLQKVDNMPSRIEQRLELSPLLEMLAMDLVRAHDDVERTQLLDELTAAAHFSNDLRQLFFEDRTQVQGCSGLAVFLIRQLSYPLRQNESSKVKLEFLLSIVRLLSTMCFDMQLQTSCLNKLSLGELVHHLLARGAESYAVGDKTIDDVRILREDFMDAQATLLLALDGMQQNEDFRLHQHQQMRGLMIERATSVMQQALRAPALQQWLPKFFKRVCIAMSRAAIAVERQHKLESNETKVNSKAVEERDEQDSDFDCREALDPLQLLALWRCVTVLELLMKGDVDSSTNQVLDVLLQTRKDCIDIYLRTSRFMTALSTSGILHLEDVALKLTRFLDSLRDRRRRYKSHAIK</sequence>
<dbReference type="EMBL" id="NCKW01004469">
    <property type="protein sequence ID" value="POM74761.1"/>
    <property type="molecule type" value="Genomic_DNA"/>
</dbReference>
<keyword evidence="2" id="KW-1185">Reference proteome</keyword>
<reference evidence="1 2" key="1">
    <citation type="journal article" date="2017" name="Genome Biol. Evol.">
        <title>Phytophthora megakarya and P. palmivora, closely related causal agents of cacao black pod rot, underwent increases in genome sizes and gene numbers by different mechanisms.</title>
        <authorList>
            <person name="Ali S.S."/>
            <person name="Shao J."/>
            <person name="Lary D.J."/>
            <person name="Kronmiller B."/>
            <person name="Shen D."/>
            <person name="Strem M.D."/>
            <person name="Amoako-Attah I."/>
            <person name="Akrofi A.Y."/>
            <person name="Begoude B.A."/>
            <person name="Ten Hoopen G.M."/>
            <person name="Coulibaly K."/>
            <person name="Kebe B.I."/>
            <person name="Melnick R.L."/>
            <person name="Guiltinan M.J."/>
            <person name="Tyler B.M."/>
            <person name="Meinhardt L.W."/>
            <person name="Bailey B.A."/>
        </authorList>
    </citation>
    <scope>NUCLEOTIDE SEQUENCE [LARGE SCALE GENOMIC DNA]</scope>
    <source>
        <strain evidence="2">sbr112.9</strain>
    </source>
</reference>
<proteinExistence type="predicted"/>
<gene>
    <name evidence="1" type="ORF">PHPALM_8229</name>
</gene>
<comment type="caution">
    <text evidence="1">The sequence shown here is derived from an EMBL/GenBank/DDBJ whole genome shotgun (WGS) entry which is preliminary data.</text>
</comment>